<organism evidence="3">
    <name type="scientific">Alexandrium monilatum</name>
    <dbReference type="NCBI Taxonomy" id="311494"/>
    <lineage>
        <taxon>Eukaryota</taxon>
        <taxon>Sar</taxon>
        <taxon>Alveolata</taxon>
        <taxon>Dinophyceae</taxon>
        <taxon>Gonyaulacales</taxon>
        <taxon>Pyrocystaceae</taxon>
        <taxon>Alexandrium</taxon>
    </lineage>
</organism>
<keyword evidence="2" id="KW-0812">Transmembrane</keyword>
<evidence type="ECO:0000256" key="1">
    <source>
        <dbReference type="SAM" id="MobiDB-lite"/>
    </source>
</evidence>
<feature type="transmembrane region" description="Helical" evidence="2">
    <location>
        <begin position="371"/>
        <end position="396"/>
    </location>
</feature>
<keyword evidence="2" id="KW-0472">Membrane</keyword>
<sequence>MRCSSGYAKVPLSPQDGPPEEPRFSDADNAHVAAGKALSFLMKFEREGYCKVEKSSVYGAAVAIPQIARSVGWSATMTGLAIRAYLFLVLNYVIQGFLISVMNEEAQVMDPFKGQMHLCDFGASVASCPGSPNCRGPGGTTYTFPRLYDFTSWSTRVFVRDSLKALFPERSEEIASLADPGEYGLEDYYCRIVCCLIFMMAVVDDFEASRSLATLLYHLPSEDTSWICYELPEWEVKERAKKIHSWTELDLVKFRVGGMPRSWKVVNTLMILLPKIYIWWLLVETGFYFLMETAGITELVINCMTLSFVLGVDEMIFSRLATVTARHMMEKLEDYALFDTDAEEAETEEEAAERFRREEFSSSFRGTLWKVLLLVAPTRLLMIIATMIIFLFKYYYTYCRQLEDGSWISKDVYMPEKVQYNPLTFIYSNLLEESNVPLWSMPQED</sequence>
<feature type="region of interest" description="Disordered" evidence="1">
    <location>
        <begin position="1"/>
        <end position="25"/>
    </location>
</feature>
<gene>
    <name evidence="3" type="ORF">AMON00008_LOCUS13727</name>
</gene>
<name>A0A7S4Q8Q8_9DINO</name>
<protein>
    <submittedName>
        <fullName evidence="3">Uncharacterized protein</fullName>
    </submittedName>
</protein>
<evidence type="ECO:0000313" key="3">
    <source>
        <dbReference type="EMBL" id="CAE4574108.1"/>
    </source>
</evidence>
<reference evidence="3" key="1">
    <citation type="submission" date="2021-01" db="EMBL/GenBank/DDBJ databases">
        <authorList>
            <person name="Corre E."/>
            <person name="Pelletier E."/>
            <person name="Niang G."/>
            <person name="Scheremetjew M."/>
            <person name="Finn R."/>
            <person name="Kale V."/>
            <person name="Holt S."/>
            <person name="Cochrane G."/>
            <person name="Meng A."/>
            <person name="Brown T."/>
            <person name="Cohen L."/>
        </authorList>
    </citation>
    <scope>NUCLEOTIDE SEQUENCE</scope>
    <source>
        <strain evidence="3">CCMP3105</strain>
    </source>
</reference>
<dbReference type="AlphaFoldDB" id="A0A7S4Q8Q8"/>
<keyword evidence="2" id="KW-1133">Transmembrane helix</keyword>
<feature type="transmembrane region" description="Helical" evidence="2">
    <location>
        <begin position="80"/>
        <end position="99"/>
    </location>
</feature>
<evidence type="ECO:0000256" key="2">
    <source>
        <dbReference type="SAM" id="Phobius"/>
    </source>
</evidence>
<accession>A0A7S4Q8Q8</accession>
<proteinExistence type="predicted"/>
<dbReference type="EMBL" id="HBNR01020664">
    <property type="protein sequence ID" value="CAE4574108.1"/>
    <property type="molecule type" value="Transcribed_RNA"/>
</dbReference>